<evidence type="ECO:0000313" key="3">
    <source>
        <dbReference type="WBParaSite" id="ACRNAN_scaffold3169.g14281.t1"/>
    </source>
</evidence>
<dbReference type="SUPFAM" id="SSF81321">
    <property type="entry name" value="Family A G protein-coupled receptor-like"/>
    <property type="match status" value="1"/>
</dbReference>
<keyword evidence="1" id="KW-0472">Membrane</keyword>
<protein>
    <submittedName>
        <fullName evidence="3">G-protein coupled receptors family 1 profile domain-containing protein</fullName>
    </submittedName>
</protein>
<organism evidence="2 3">
    <name type="scientific">Acrobeloides nanus</name>
    <dbReference type="NCBI Taxonomy" id="290746"/>
    <lineage>
        <taxon>Eukaryota</taxon>
        <taxon>Metazoa</taxon>
        <taxon>Ecdysozoa</taxon>
        <taxon>Nematoda</taxon>
        <taxon>Chromadorea</taxon>
        <taxon>Rhabditida</taxon>
        <taxon>Tylenchina</taxon>
        <taxon>Cephalobomorpha</taxon>
        <taxon>Cephaloboidea</taxon>
        <taxon>Cephalobidae</taxon>
        <taxon>Acrobeloides</taxon>
    </lineage>
</organism>
<dbReference type="WBParaSite" id="ACRNAN_scaffold3169.g14281.t1">
    <property type="protein sequence ID" value="ACRNAN_scaffold3169.g14281.t1"/>
    <property type="gene ID" value="ACRNAN_scaffold3169.g14281"/>
</dbReference>
<reference evidence="3" key="1">
    <citation type="submission" date="2022-11" db="UniProtKB">
        <authorList>
            <consortium name="WormBaseParasite"/>
        </authorList>
    </citation>
    <scope>IDENTIFICATION</scope>
</reference>
<dbReference type="AlphaFoldDB" id="A0A914DNA9"/>
<sequence length="103" mass="11874">MVAHEWRLLLQGIIICVYKCIICLGWNFYVPKDPIPYLAFISFAVIESGYNPYMYVIFNKTIRRHVVESILCKSKKTSLTTIVNVATTIRTIKKSQTNTTQNV</sequence>
<evidence type="ECO:0000256" key="1">
    <source>
        <dbReference type="SAM" id="Phobius"/>
    </source>
</evidence>
<keyword evidence="2" id="KW-1185">Reference proteome</keyword>
<proteinExistence type="predicted"/>
<dbReference type="Gene3D" id="1.20.1070.10">
    <property type="entry name" value="Rhodopsin 7-helix transmembrane proteins"/>
    <property type="match status" value="1"/>
</dbReference>
<feature type="transmembrane region" description="Helical" evidence="1">
    <location>
        <begin position="7"/>
        <end position="29"/>
    </location>
</feature>
<accession>A0A914DNA9</accession>
<dbReference type="InterPro" id="IPR019425">
    <property type="entry name" value="7TM_GPCR_serpentine_rcpt_Srt"/>
</dbReference>
<name>A0A914DNA9_9BILA</name>
<dbReference type="Pfam" id="PF10321">
    <property type="entry name" value="7TM_GPCR_Srt"/>
    <property type="match status" value="1"/>
</dbReference>
<feature type="transmembrane region" description="Helical" evidence="1">
    <location>
        <begin position="35"/>
        <end position="58"/>
    </location>
</feature>
<dbReference type="Proteomes" id="UP000887540">
    <property type="component" value="Unplaced"/>
</dbReference>
<keyword evidence="1" id="KW-1133">Transmembrane helix</keyword>
<evidence type="ECO:0000313" key="2">
    <source>
        <dbReference type="Proteomes" id="UP000887540"/>
    </source>
</evidence>
<keyword evidence="1" id="KW-0812">Transmembrane</keyword>